<dbReference type="RefSeq" id="XP_047756321.1">
    <property type="nucleotide sequence ID" value="XM_047899774.1"/>
</dbReference>
<reference evidence="1" key="1">
    <citation type="submission" date="2021-12" db="EMBL/GenBank/DDBJ databases">
        <authorList>
            <person name="Zaccaron A."/>
            <person name="Stergiopoulos I."/>
        </authorList>
    </citation>
    <scope>NUCLEOTIDE SEQUENCE</scope>
    <source>
        <strain evidence="1">Race5_Kim</strain>
    </source>
</reference>
<dbReference type="KEGG" id="ffu:CLAFUR5_00626"/>
<accession>A0A9Q8P3F0</accession>
<evidence type="ECO:0000313" key="2">
    <source>
        <dbReference type="Proteomes" id="UP000756132"/>
    </source>
</evidence>
<dbReference type="EMBL" id="CP090163">
    <property type="protein sequence ID" value="UJO11955.1"/>
    <property type="molecule type" value="Genomic_DNA"/>
</dbReference>
<evidence type="ECO:0000313" key="1">
    <source>
        <dbReference type="EMBL" id="UJO11955.1"/>
    </source>
</evidence>
<dbReference type="GeneID" id="71980504"/>
<organism evidence="1 2">
    <name type="scientific">Passalora fulva</name>
    <name type="common">Tomato leaf mold</name>
    <name type="synonym">Cladosporium fulvum</name>
    <dbReference type="NCBI Taxonomy" id="5499"/>
    <lineage>
        <taxon>Eukaryota</taxon>
        <taxon>Fungi</taxon>
        <taxon>Dikarya</taxon>
        <taxon>Ascomycota</taxon>
        <taxon>Pezizomycotina</taxon>
        <taxon>Dothideomycetes</taxon>
        <taxon>Dothideomycetidae</taxon>
        <taxon>Mycosphaerellales</taxon>
        <taxon>Mycosphaerellaceae</taxon>
        <taxon>Fulvia</taxon>
    </lineage>
</organism>
<sequence>MASLPHDFVSLPIIITDWDAVTNAKSQLQIPTAEIARSHTAANTTSTDASITESVEAIWNRISDAMKLKVREAASEVLRRTENTSSLQEEVGFQYDNDARLLD</sequence>
<reference evidence="1" key="2">
    <citation type="journal article" date="2022" name="Microb. Genom.">
        <title>A chromosome-scale genome assembly of the tomato pathogen Cladosporium fulvum reveals a compartmentalized genome architecture and the presence of a dispensable chromosome.</title>
        <authorList>
            <person name="Zaccaron A.Z."/>
            <person name="Chen L.H."/>
            <person name="Samaras A."/>
            <person name="Stergiopoulos I."/>
        </authorList>
    </citation>
    <scope>NUCLEOTIDE SEQUENCE</scope>
    <source>
        <strain evidence="1">Race5_Kim</strain>
    </source>
</reference>
<keyword evidence="2" id="KW-1185">Reference proteome</keyword>
<dbReference type="OMA" id="QYDNDAR"/>
<dbReference type="Proteomes" id="UP000756132">
    <property type="component" value="Chromosome 1"/>
</dbReference>
<name>A0A9Q8P3F0_PASFU</name>
<proteinExistence type="predicted"/>
<protein>
    <submittedName>
        <fullName evidence="1">Uncharacterized protein</fullName>
    </submittedName>
</protein>
<dbReference type="OrthoDB" id="3647450at2759"/>
<dbReference type="AlphaFoldDB" id="A0A9Q8P3F0"/>
<gene>
    <name evidence="1" type="ORF">CLAFUR5_00626</name>
</gene>